<organism evidence="3 4">
    <name type="scientific">Kribbella karoonensis</name>
    <dbReference type="NCBI Taxonomy" id="324851"/>
    <lineage>
        <taxon>Bacteria</taxon>
        <taxon>Bacillati</taxon>
        <taxon>Actinomycetota</taxon>
        <taxon>Actinomycetes</taxon>
        <taxon>Propionibacteriales</taxon>
        <taxon>Kribbellaceae</taxon>
        <taxon>Kribbella</taxon>
    </lineage>
</organism>
<keyword evidence="4" id="KW-1185">Reference proteome</keyword>
<sequence>MKHSWNEEQQGRGIMADRFDLDAIEADDALLDLLAAGGESARSAGEHDPAVALLAELRLAVEVEDELPVETIDDPESFLARCAALNPITDPFARKVATRGLAFGVAAVAALSVSGVAAAVTGDPLSPYEKVIEKMVDAVRPQTSFPKQDLNGLPVVDRQKIVKVGKDYQKIRSEQADSNGTGDNTGDSQPQARDNINPPLVPPAIDDKAVIQPLKPEQKPQDLVTDQNGIKTTPEPTDTKTPLPSDTKTDTPTSEPTGTPTDGTTGEPTDPSTPPPTDTTGTPSPTPTDTTTTPPANVDNGSGDTGTGTTDGGTSTDPTTAPTNDSAGTTDGTGTSGGAGAADGTGTTTDGTGTTTDGAGTSGGAGTGTPPAGDTGGTDSTGTGSTGTGSTGTGSTGADGTGTTTPADVANAIPSAVEGVLDSALGAVPADVLPTPTGQPPTLDSAQQYFAPSGTSAKSEAAAKPTASARSGKAKPKVAKHSSGKVNTGSVKKAYAKGKHSSGHYPEGKHAAIARTHGSTDDASLLQILGVVNVPTDLQK</sequence>
<feature type="compositionally biased region" description="Low complexity" evidence="1">
    <location>
        <begin position="344"/>
        <end position="359"/>
    </location>
</feature>
<proteinExistence type="predicted"/>
<evidence type="ECO:0000313" key="3">
    <source>
        <dbReference type="EMBL" id="GAA1584430.1"/>
    </source>
</evidence>
<evidence type="ECO:0000256" key="2">
    <source>
        <dbReference type="SAM" id="Phobius"/>
    </source>
</evidence>
<evidence type="ECO:0000256" key="1">
    <source>
        <dbReference type="SAM" id="MobiDB-lite"/>
    </source>
</evidence>
<evidence type="ECO:0000313" key="4">
    <source>
        <dbReference type="Proteomes" id="UP001500190"/>
    </source>
</evidence>
<protein>
    <submittedName>
        <fullName evidence="3">Uncharacterized protein</fullName>
    </submittedName>
</protein>
<keyword evidence="2" id="KW-1133">Transmembrane helix</keyword>
<feature type="compositionally biased region" description="Low complexity" evidence="1">
    <location>
        <begin position="232"/>
        <end position="270"/>
    </location>
</feature>
<reference evidence="3 4" key="1">
    <citation type="journal article" date="2019" name="Int. J. Syst. Evol. Microbiol.">
        <title>The Global Catalogue of Microorganisms (GCM) 10K type strain sequencing project: providing services to taxonomists for standard genome sequencing and annotation.</title>
        <authorList>
            <consortium name="The Broad Institute Genomics Platform"/>
            <consortium name="The Broad Institute Genome Sequencing Center for Infectious Disease"/>
            <person name="Wu L."/>
            <person name="Ma J."/>
        </authorList>
    </citation>
    <scope>NUCLEOTIDE SEQUENCE [LARGE SCALE GENOMIC DNA]</scope>
    <source>
        <strain evidence="3 4">JCM 14304</strain>
    </source>
</reference>
<comment type="caution">
    <text evidence="3">The sequence shown here is derived from an EMBL/GenBank/DDBJ whole genome shotgun (WGS) entry which is preliminary data.</text>
</comment>
<name>A0ABN2DT58_9ACTN</name>
<feature type="compositionally biased region" description="Gly residues" evidence="1">
    <location>
        <begin position="384"/>
        <end position="400"/>
    </location>
</feature>
<feature type="compositionally biased region" description="Low complexity" evidence="1">
    <location>
        <begin position="278"/>
        <end position="302"/>
    </location>
</feature>
<accession>A0ABN2DT58</accession>
<keyword evidence="2" id="KW-0472">Membrane</keyword>
<gene>
    <name evidence="3" type="ORF">GCM10009742_32270</name>
</gene>
<feature type="compositionally biased region" description="Gly residues" evidence="1">
    <location>
        <begin position="334"/>
        <end position="343"/>
    </location>
</feature>
<feature type="region of interest" description="Disordered" evidence="1">
    <location>
        <begin position="429"/>
        <end position="507"/>
    </location>
</feature>
<feature type="compositionally biased region" description="Basic residues" evidence="1">
    <location>
        <begin position="472"/>
        <end position="483"/>
    </location>
</feature>
<feature type="compositionally biased region" description="Low complexity" evidence="1">
    <location>
        <begin position="368"/>
        <end position="383"/>
    </location>
</feature>
<dbReference type="Proteomes" id="UP001500190">
    <property type="component" value="Unassembled WGS sequence"/>
</dbReference>
<dbReference type="EMBL" id="BAAAND010000006">
    <property type="protein sequence ID" value="GAA1584430.1"/>
    <property type="molecule type" value="Genomic_DNA"/>
</dbReference>
<feature type="compositionally biased region" description="Low complexity" evidence="1">
    <location>
        <begin position="312"/>
        <end position="333"/>
    </location>
</feature>
<feature type="region of interest" description="Disordered" evidence="1">
    <location>
        <begin position="172"/>
        <end position="410"/>
    </location>
</feature>
<feature type="transmembrane region" description="Helical" evidence="2">
    <location>
        <begin position="101"/>
        <end position="120"/>
    </location>
</feature>
<feature type="compositionally biased region" description="Polar residues" evidence="1">
    <location>
        <begin position="440"/>
        <end position="458"/>
    </location>
</feature>
<feature type="compositionally biased region" description="Polar residues" evidence="1">
    <location>
        <begin position="176"/>
        <end position="194"/>
    </location>
</feature>
<keyword evidence="2" id="KW-0812">Transmembrane</keyword>